<reference evidence="8 9" key="1">
    <citation type="submission" date="2017-07" db="EMBL/GenBank/DDBJ databases">
        <title>Phylogenetic study on the rhizospheric bacterium Ochrobactrum sp. A44.</title>
        <authorList>
            <person name="Krzyzanowska D.M."/>
            <person name="Ossowicki A."/>
            <person name="Rajewska M."/>
            <person name="Maciag T."/>
            <person name="Kaczynski Z."/>
            <person name="Czerwicka M."/>
            <person name="Jafra S."/>
        </authorList>
    </citation>
    <scope>NUCLEOTIDE SEQUENCE [LARGE SCALE GENOMIC DNA]</scope>
    <source>
        <strain evidence="8 9">PR17</strain>
    </source>
</reference>
<dbReference type="InterPro" id="IPR004477">
    <property type="entry name" value="ComEC_N"/>
</dbReference>
<organism evidence="8 9">
    <name type="scientific">Brucella rhizosphaerae</name>
    <dbReference type="NCBI Taxonomy" id="571254"/>
    <lineage>
        <taxon>Bacteria</taxon>
        <taxon>Pseudomonadati</taxon>
        <taxon>Pseudomonadota</taxon>
        <taxon>Alphaproteobacteria</taxon>
        <taxon>Hyphomicrobiales</taxon>
        <taxon>Brucellaceae</taxon>
        <taxon>Brucella/Ochrobactrum group</taxon>
        <taxon>Brucella</taxon>
    </lineage>
</organism>
<dbReference type="Proteomes" id="UP000216345">
    <property type="component" value="Unassembled WGS sequence"/>
</dbReference>
<dbReference type="PANTHER" id="PTHR30619:SF1">
    <property type="entry name" value="RECOMBINATION PROTEIN 2"/>
    <property type="match status" value="1"/>
</dbReference>
<evidence type="ECO:0000256" key="5">
    <source>
        <dbReference type="ARBA" id="ARBA00023136"/>
    </source>
</evidence>
<feature type="transmembrane region" description="Helical" evidence="6">
    <location>
        <begin position="86"/>
        <end position="103"/>
    </location>
</feature>
<dbReference type="GO" id="GO:0005886">
    <property type="term" value="C:plasma membrane"/>
    <property type="evidence" value="ECO:0007669"/>
    <property type="project" value="UniProtKB-SubCell"/>
</dbReference>
<dbReference type="AlphaFoldDB" id="A0A256FJK2"/>
<feature type="transmembrane region" description="Helical" evidence="6">
    <location>
        <begin position="577"/>
        <end position="594"/>
    </location>
</feature>
<feature type="transmembrane region" description="Helical" evidence="6">
    <location>
        <begin position="550"/>
        <end position="570"/>
    </location>
</feature>
<comment type="subcellular location">
    <subcellularLocation>
        <location evidence="1">Cell membrane</location>
        <topology evidence="1">Multi-pass membrane protein</topology>
    </subcellularLocation>
</comment>
<evidence type="ECO:0000256" key="4">
    <source>
        <dbReference type="ARBA" id="ARBA00022989"/>
    </source>
</evidence>
<evidence type="ECO:0000256" key="2">
    <source>
        <dbReference type="ARBA" id="ARBA00022475"/>
    </source>
</evidence>
<name>A0A256FJK2_9HYPH</name>
<evidence type="ECO:0000256" key="1">
    <source>
        <dbReference type="ARBA" id="ARBA00004651"/>
    </source>
</evidence>
<keyword evidence="2" id="KW-1003">Cell membrane</keyword>
<dbReference type="Pfam" id="PF03772">
    <property type="entry name" value="Competence"/>
    <property type="match status" value="1"/>
</dbReference>
<feature type="transmembrane region" description="Helical" evidence="6">
    <location>
        <begin position="345"/>
        <end position="363"/>
    </location>
</feature>
<accession>A0A256FJK2</accession>
<feature type="transmembrane region" description="Helical" evidence="6">
    <location>
        <begin position="451"/>
        <end position="481"/>
    </location>
</feature>
<dbReference type="InterPro" id="IPR052159">
    <property type="entry name" value="Competence_DNA_uptake"/>
</dbReference>
<keyword evidence="3 6" id="KW-0812">Transmembrane</keyword>
<evidence type="ECO:0000256" key="6">
    <source>
        <dbReference type="SAM" id="Phobius"/>
    </source>
</evidence>
<feature type="transmembrane region" description="Helical" evidence="6">
    <location>
        <begin position="493"/>
        <end position="513"/>
    </location>
</feature>
<keyword evidence="9" id="KW-1185">Reference proteome</keyword>
<evidence type="ECO:0000313" key="8">
    <source>
        <dbReference type="EMBL" id="OYR14631.1"/>
    </source>
</evidence>
<feature type="transmembrane region" description="Helical" evidence="6">
    <location>
        <begin position="307"/>
        <end position="333"/>
    </location>
</feature>
<gene>
    <name evidence="8" type="ORF">CEV32_0638</name>
</gene>
<evidence type="ECO:0000259" key="7">
    <source>
        <dbReference type="Pfam" id="PF03772"/>
    </source>
</evidence>
<proteinExistence type="predicted"/>
<sequence length="875" mass="95580">MPDGLARSLLPEPWQPYNPTEQPPPVLPFKQQTSSERLAELVFLARQNFALAIGREIGRGMFFLLFPIFMGIGAIAYFKLSFEPGWLSVISVLVVFGLVRFLCRRHFMPSQLLTLLLALQLGMIAGKTETERRATQMLGSEVATRVTGRVVALEYRDNGSWRVTLDLLETQRPKLRYVPQRIRITARDIPAQTTIGSGLNGFARLRVASGPVRPGNYDFGFHAFFGGIGANGFFLGTPKIADVPDASGMTAKIAGAIAQLRVHVSERIAEVLSGEDGSVAAALIAGERAGISEETNEHLRKAGLAHILSISGLHMVLAAGVVMMSLRSLFALFPAFSARYPVKKYSALLSLLSCTFYLAMSGADVAAQRSYVMIAVMLCALLADRAAISMRNLAISAIAMIAISPHEILGPSFQMSFSATAGLIAAFAWWSERKGRKQSGVESRQESPPGILLKIFQPTVATAATSIVAGVASGIFAAYHFNNTAPLGLVGNVLALPVISILVMPFAVLSLVLMPLQLDWLPLQVMGFGVLLVRHIAEFVASLSPDGNPGVMPVMTLILWTVALVVAVTFTTRLRLLALPFVLAGLIAFIRTPMPDILISEDAKFVAVRLSDGNFAVNRSRPPQFTAQNWQTAYLVETFVPPQIIRKQTLAANGNAFICEDGLCSIPLRDGRMLAYTAQEDMRDIACNVGDIVILAIPGKTLNCKRSKSLVVDRQELALKGTLEIRLGQKLPADKIVQASLSAKEQIGESETYRFAPAKPRNTGDYADQLSFSVDAPARPWHLYRLYSRAARGLPDREYRKKARRILHLKILLALISPNNFSSVGSSQSACPEPEHDQDRISVFHTLDLQLRAQWKHPCDENASALLLRHPRGQR</sequence>
<evidence type="ECO:0000256" key="3">
    <source>
        <dbReference type="ARBA" id="ARBA00022692"/>
    </source>
</evidence>
<keyword evidence="4 6" id="KW-1133">Transmembrane helix</keyword>
<protein>
    <submittedName>
        <fullName evidence="8">ComEC/Rec2-related domain protein</fullName>
    </submittedName>
</protein>
<dbReference type="NCBIfam" id="TIGR00360">
    <property type="entry name" value="ComEC_N-term"/>
    <property type="match status" value="1"/>
</dbReference>
<dbReference type="PANTHER" id="PTHR30619">
    <property type="entry name" value="DNA INTERNALIZATION/COMPETENCE PROTEIN COMEC/REC2"/>
    <property type="match status" value="1"/>
</dbReference>
<feature type="domain" description="ComEC/Rec2-related protein" evidence="7">
    <location>
        <begin position="283"/>
        <end position="568"/>
    </location>
</feature>
<feature type="transmembrane region" description="Helical" evidence="6">
    <location>
        <begin position="61"/>
        <end position="80"/>
    </location>
</feature>
<dbReference type="EMBL" id="NNRK01000026">
    <property type="protein sequence ID" value="OYR14631.1"/>
    <property type="molecule type" value="Genomic_DNA"/>
</dbReference>
<keyword evidence="5 6" id="KW-0472">Membrane</keyword>
<evidence type="ECO:0000313" key="9">
    <source>
        <dbReference type="Proteomes" id="UP000216345"/>
    </source>
</evidence>
<comment type="caution">
    <text evidence="8">The sequence shown here is derived from an EMBL/GenBank/DDBJ whole genome shotgun (WGS) entry which is preliminary data.</text>
</comment>